<proteinExistence type="predicted"/>
<feature type="chain" id="PRO_5012839119" evidence="1">
    <location>
        <begin position="28"/>
        <end position="71"/>
    </location>
</feature>
<feature type="signal peptide" evidence="1">
    <location>
        <begin position="1"/>
        <end position="27"/>
    </location>
</feature>
<dbReference type="EMBL" id="FRAH01000055">
    <property type="protein sequence ID" value="SHK94450.1"/>
    <property type="molecule type" value="Genomic_DNA"/>
</dbReference>
<keyword evidence="3" id="KW-1185">Reference proteome</keyword>
<dbReference type="Proteomes" id="UP000183975">
    <property type="component" value="Unassembled WGS sequence"/>
</dbReference>
<dbReference type="RefSeq" id="WP_072852479.1">
    <property type="nucleotide sequence ID" value="NZ_FRAH01000055.1"/>
</dbReference>
<keyword evidence="1" id="KW-0732">Signal</keyword>
<reference evidence="2 3" key="1">
    <citation type="submission" date="2016-11" db="EMBL/GenBank/DDBJ databases">
        <authorList>
            <person name="Jaros S."/>
            <person name="Januszkiewicz K."/>
            <person name="Wedrychowicz H."/>
        </authorList>
    </citation>
    <scope>NUCLEOTIDE SEQUENCE [LARGE SCALE GENOMIC DNA]</scope>
    <source>
        <strain evidence="2 3">DSM 14214</strain>
    </source>
</reference>
<accession>A0A1M6WL15</accession>
<evidence type="ECO:0000313" key="3">
    <source>
        <dbReference type="Proteomes" id="UP000183975"/>
    </source>
</evidence>
<organism evidence="2 3">
    <name type="scientific">Anaerotignum lactatifermentans DSM 14214</name>
    <dbReference type="NCBI Taxonomy" id="1121323"/>
    <lineage>
        <taxon>Bacteria</taxon>
        <taxon>Bacillati</taxon>
        <taxon>Bacillota</taxon>
        <taxon>Clostridia</taxon>
        <taxon>Lachnospirales</taxon>
        <taxon>Anaerotignaceae</taxon>
        <taxon>Anaerotignum</taxon>
    </lineage>
</organism>
<dbReference type="AlphaFoldDB" id="A0A1M6WL15"/>
<evidence type="ECO:0000256" key="1">
    <source>
        <dbReference type="SAM" id="SignalP"/>
    </source>
</evidence>
<evidence type="ECO:0000313" key="2">
    <source>
        <dbReference type="EMBL" id="SHK94450.1"/>
    </source>
</evidence>
<name>A0A1M6WL15_9FIRM</name>
<protein>
    <submittedName>
        <fullName evidence="2">Uncharacterized protein</fullName>
    </submittedName>
</protein>
<sequence>MKKGLWKRRAFAFLVAAAMVIPQGVYAAETGENEASENAITEEVLERVHEEGCILAPDHEGNCVTTLDYSQ</sequence>
<gene>
    <name evidence="2" type="ORF">SAMN02745138_02616</name>
</gene>